<evidence type="ECO:0000313" key="4">
    <source>
        <dbReference type="Proteomes" id="UP000196980"/>
    </source>
</evidence>
<keyword evidence="2" id="KW-0812">Transmembrane</keyword>
<feature type="region of interest" description="Disordered" evidence="1">
    <location>
        <begin position="71"/>
        <end position="146"/>
    </location>
</feature>
<keyword evidence="2" id="KW-1133">Transmembrane helix</keyword>
<reference evidence="4" key="1">
    <citation type="submission" date="2014-11" db="EMBL/GenBank/DDBJ databases">
        <title>Xylella fastidiosa Hib4 Genome Sequencing.</title>
        <authorList>
            <person name="Pierry P.M."/>
            <person name="da Silva A.M."/>
        </authorList>
    </citation>
    <scope>NUCLEOTIDE SEQUENCE [LARGE SCALE GENOMIC DNA]</scope>
    <source>
        <strain evidence="4">Hib4</strain>
    </source>
</reference>
<gene>
    <name evidence="3" type="ORF">XFHB_09270</name>
</gene>
<feature type="transmembrane region" description="Helical" evidence="2">
    <location>
        <begin position="52"/>
        <end position="71"/>
    </location>
</feature>
<accession>A0ABC8AEM2</accession>
<evidence type="ECO:0000256" key="2">
    <source>
        <dbReference type="SAM" id="Phobius"/>
    </source>
</evidence>
<name>A0ABC8AEM2_XYLFS</name>
<dbReference type="KEGG" id="xfh:XFHB_09270"/>
<feature type="compositionally biased region" description="Basic residues" evidence="1">
    <location>
        <begin position="111"/>
        <end position="122"/>
    </location>
</feature>
<proteinExistence type="predicted"/>
<feature type="compositionally biased region" description="Polar residues" evidence="1">
    <location>
        <begin position="76"/>
        <end position="100"/>
    </location>
</feature>
<protein>
    <submittedName>
        <fullName evidence="3">Uncharacterized protein</fullName>
    </submittedName>
</protein>
<dbReference type="Proteomes" id="UP000196980">
    <property type="component" value="Chromosome"/>
</dbReference>
<organism evidence="3 4">
    <name type="scientific">Xylella fastidiosa</name>
    <dbReference type="NCBI Taxonomy" id="2371"/>
    <lineage>
        <taxon>Bacteria</taxon>
        <taxon>Pseudomonadati</taxon>
        <taxon>Pseudomonadota</taxon>
        <taxon>Gammaproteobacteria</taxon>
        <taxon>Lysobacterales</taxon>
        <taxon>Lysobacteraceae</taxon>
        <taxon>Xylella</taxon>
    </lineage>
</organism>
<dbReference type="AlphaFoldDB" id="A0ABC8AEM2"/>
<sequence length="146" mass="15196">MCCLLQIFARHSGSFSEGLAIPGRLGGGIPIEVALFRVRTGTSGVATMKLKYLVMLMLVPAVVGVAVPSALAQAPKASSTPTEMQQPASPSTDMPTNSDGQGMGEHTGEHKARKSKKHRSHAAKSTSTGNAAVPTKEAEENNAVTR</sequence>
<evidence type="ECO:0000256" key="1">
    <source>
        <dbReference type="SAM" id="MobiDB-lite"/>
    </source>
</evidence>
<keyword evidence="2" id="KW-0472">Membrane</keyword>
<evidence type="ECO:0000313" key="3">
    <source>
        <dbReference type="EMBL" id="ALR07003.1"/>
    </source>
</evidence>
<dbReference type="EMBL" id="CP009885">
    <property type="protein sequence ID" value="ALR07003.1"/>
    <property type="molecule type" value="Genomic_DNA"/>
</dbReference>